<keyword evidence="1" id="KW-0812">Transmembrane</keyword>
<evidence type="ECO:0000313" key="3">
    <source>
        <dbReference type="Proteomes" id="UP000184300"/>
    </source>
</evidence>
<name>A0A1L9VLF7_ASPGL</name>
<accession>A0A1L9VLF7</accession>
<dbReference type="Proteomes" id="UP000184300">
    <property type="component" value="Unassembled WGS sequence"/>
</dbReference>
<dbReference type="EMBL" id="KV878896">
    <property type="protein sequence ID" value="OJJ84759.1"/>
    <property type="molecule type" value="Genomic_DNA"/>
</dbReference>
<keyword evidence="1" id="KW-1133">Transmembrane helix</keyword>
<reference evidence="3" key="1">
    <citation type="journal article" date="2017" name="Genome Biol.">
        <title>Comparative genomics reveals high biological diversity and specific adaptations in the industrially and medically important fungal genus Aspergillus.</title>
        <authorList>
            <person name="de Vries R.P."/>
            <person name="Riley R."/>
            <person name="Wiebenga A."/>
            <person name="Aguilar-Osorio G."/>
            <person name="Amillis S."/>
            <person name="Uchima C.A."/>
            <person name="Anderluh G."/>
            <person name="Asadollahi M."/>
            <person name="Askin M."/>
            <person name="Barry K."/>
            <person name="Battaglia E."/>
            <person name="Bayram O."/>
            <person name="Benocci T."/>
            <person name="Braus-Stromeyer S.A."/>
            <person name="Caldana C."/>
            <person name="Canovas D."/>
            <person name="Cerqueira G.C."/>
            <person name="Chen F."/>
            <person name="Chen W."/>
            <person name="Choi C."/>
            <person name="Clum A."/>
            <person name="Dos Santos R.A."/>
            <person name="Damasio A.R."/>
            <person name="Diallinas G."/>
            <person name="Emri T."/>
            <person name="Fekete E."/>
            <person name="Flipphi M."/>
            <person name="Freyberg S."/>
            <person name="Gallo A."/>
            <person name="Gournas C."/>
            <person name="Habgood R."/>
            <person name="Hainaut M."/>
            <person name="Harispe M.L."/>
            <person name="Henrissat B."/>
            <person name="Hilden K.S."/>
            <person name="Hope R."/>
            <person name="Hossain A."/>
            <person name="Karabika E."/>
            <person name="Karaffa L."/>
            <person name="Karanyi Z."/>
            <person name="Krasevec N."/>
            <person name="Kuo A."/>
            <person name="Kusch H."/>
            <person name="LaButti K."/>
            <person name="Lagendijk E.L."/>
            <person name="Lapidus A."/>
            <person name="Levasseur A."/>
            <person name="Lindquist E."/>
            <person name="Lipzen A."/>
            <person name="Logrieco A.F."/>
            <person name="MacCabe A."/>
            <person name="Maekelae M.R."/>
            <person name="Malavazi I."/>
            <person name="Melin P."/>
            <person name="Meyer V."/>
            <person name="Mielnichuk N."/>
            <person name="Miskei M."/>
            <person name="Molnar A.P."/>
            <person name="Mule G."/>
            <person name="Ngan C.Y."/>
            <person name="Orejas M."/>
            <person name="Orosz E."/>
            <person name="Ouedraogo J.P."/>
            <person name="Overkamp K.M."/>
            <person name="Park H.-S."/>
            <person name="Perrone G."/>
            <person name="Piumi F."/>
            <person name="Punt P.J."/>
            <person name="Ram A.F."/>
            <person name="Ramon A."/>
            <person name="Rauscher S."/>
            <person name="Record E."/>
            <person name="Riano-Pachon D.M."/>
            <person name="Robert V."/>
            <person name="Roehrig J."/>
            <person name="Ruller R."/>
            <person name="Salamov A."/>
            <person name="Salih N.S."/>
            <person name="Samson R.A."/>
            <person name="Sandor E."/>
            <person name="Sanguinetti M."/>
            <person name="Schuetze T."/>
            <person name="Sepcic K."/>
            <person name="Shelest E."/>
            <person name="Sherlock G."/>
            <person name="Sophianopoulou V."/>
            <person name="Squina F.M."/>
            <person name="Sun H."/>
            <person name="Susca A."/>
            <person name="Todd R.B."/>
            <person name="Tsang A."/>
            <person name="Unkles S.E."/>
            <person name="van de Wiele N."/>
            <person name="van Rossen-Uffink D."/>
            <person name="Oliveira J.V."/>
            <person name="Vesth T.C."/>
            <person name="Visser J."/>
            <person name="Yu J.-H."/>
            <person name="Zhou M."/>
            <person name="Andersen M.R."/>
            <person name="Archer D.B."/>
            <person name="Baker S.E."/>
            <person name="Benoit I."/>
            <person name="Brakhage A.A."/>
            <person name="Braus G.H."/>
            <person name="Fischer R."/>
            <person name="Frisvad J.C."/>
            <person name="Goldman G.H."/>
            <person name="Houbraken J."/>
            <person name="Oakley B."/>
            <person name="Pocsi I."/>
            <person name="Scazzocchio C."/>
            <person name="Seiboth B."/>
            <person name="vanKuyk P.A."/>
            <person name="Wortman J."/>
            <person name="Dyer P.S."/>
            <person name="Grigoriev I.V."/>
        </authorList>
    </citation>
    <scope>NUCLEOTIDE SEQUENCE [LARGE SCALE GENOMIC DNA]</scope>
    <source>
        <strain evidence="3">CBS 516.65</strain>
    </source>
</reference>
<dbReference type="AlphaFoldDB" id="A0A1L9VLF7"/>
<evidence type="ECO:0000256" key="1">
    <source>
        <dbReference type="SAM" id="Phobius"/>
    </source>
</evidence>
<dbReference type="STRING" id="1160497.A0A1L9VLF7"/>
<gene>
    <name evidence="2" type="ORF">ASPGLDRAFT_1470131</name>
</gene>
<sequence>MCSYRNRLTNRPENQTPLFPDFDHVSGLNGTATSAIGHSIPLNDIFSKFYTVNMVFGNYSFTVAKAIDIVWDIIVGRGGQALLLYVLSRILCEVLHMLLEKDSMAYDTFASLSLSGPTAWGLWMLGRDVFSTAQRKKAWFVSMGVSLLWVLFFPTVMSSMAGYIALSEPYV</sequence>
<dbReference type="VEuPathDB" id="FungiDB:ASPGLDRAFT_1470131"/>
<dbReference type="RefSeq" id="XP_022401457.1">
    <property type="nucleotide sequence ID" value="XM_022541906.1"/>
</dbReference>
<protein>
    <submittedName>
        <fullName evidence="2">Uncharacterized protein</fullName>
    </submittedName>
</protein>
<proteinExistence type="predicted"/>
<dbReference type="GeneID" id="34458167"/>
<keyword evidence="1" id="KW-0472">Membrane</keyword>
<organism evidence="2 3">
    <name type="scientific">Aspergillus glaucus CBS 516.65</name>
    <dbReference type="NCBI Taxonomy" id="1160497"/>
    <lineage>
        <taxon>Eukaryota</taxon>
        <taxon>Fungi</taxon>
        <taxon>Dikarya</taxon>
        <taxon>Ascomycota</taxon>
        <taxon>Pezizomycotina</taxon>
        <taxon>Eurotiomycetes</taxon>
        <taxon>Eurotiomycetidae</taxon>
        <taxon>Eurotiales</taxon>
        <taxon>Aspergillaceae</taxon>
        <taxon>Aspergillus</taxon>
        <taxon>Aspergillus subgen. Aspergillus</taxon>
    </lineage>
</organism>
<evidence type="ECO:0000313" key="2">
    <source>
        <dbReference type="EMBL" id="OJJ84759.1"/>
    </source>
</evidence>
<dbReference type="OrthoDB" id="3903561at2759"/>
<keyword evidence="3" id="KW-1185">Reference proteome</keyword>
<feature type="transmembrane region" description="Helical" evidence="1">
    <location>
        <begin position="138"/>
        <end position="166"/>
    </location>
</feature>